<keyword evidence="2" id="KW-0489">Methyltransferase</keyword>
<evidence type="ECO:0000313" key="6">
    <source>
        <dbReference type="EMBL" id="SBQ69367.1"/>
    </source>
</evidence>
<evidence type="ECO:0000256" key="3">
    <source>
        <dbReference type="ARBA" id="ARBA00022679"/>
    </source>
</evidence>
<accession>A0A1A8GDV7</accession>
<name>A0A1A8GDV7_9TELE</name>
<sequence length="230" mass="25671">MDDDTPDEAFTELRSRNLGGWGVAQIAVGTGLAVYAMWVGILQPGFRKVPLRLQVPYIPASKAQVQNVMTLLRGRKGDLVDLGSGDGRIVLEAYRHGFSPAVGYELNPWLVRIARFHAWRAGHHEKVSYRREDLWKVDLTKCKNITVFLAPSVLPLLQDKLKAELSDDALVVAGRFPLPDWSPCRVEGHGVDRAWAYNMQEQRTHTCQRDNSVVATGSDADNKVIPENIS</sequence>
<dbReference type="InterPro" id="IPR029063">
    <property type="entry name" value="SAM-dependent_MTases_sf"/>
</dbReference>
<reference evidence="6" key="1">
    <citation type="submission" date="2016-05" db="EMBL/GenBank/DDBJ databases">
        <authorList>
            <person name="Lavstsen T."/>
            <person name="Jespersen J.S."/>
        </authorList>
    </citation>
    <scope>NUCLEOTIDE SEQUENCE</scope>
    <source>
        <tissue evidence="6">Brain</tissue>
    </source>
</reference>
<evidence type="ECO:0000256" key="2">
    <source>
        <dbReference type="ARBA" id="ARBA00022603"/>
    </source>
</evidence>
<keyword evidence="5" id="KW-0812">Transmembrane</keyword>
<dbReference type="GO" id="GO:0032259">
    <property type="term" value="P:methylation"/>
    <property type="evidence" value="ECO:0007669"/>
    <property type="project" value="UniProtKB-KW"/>
</dbReference>
<gene>
    <name evidence="6" type="primary">Nfu_g_1_009108</name>
</gene>
<reference evidence="6" key="2">
    <citation type="submission" date="2016-06" db="EMBL/GenBank/DDBJ databases">
        <title>The genome of a short-lived fish provides insights into sex chromosome evolution and the genetic control of aging.</title>
        <authorList>
            <person name="Reichwald K."/>
            <person name="Felder M."/>
            <person name="Petzold A."/>
            <person name="Koch P."/>
            <person name="Groth M."/>
            <person name="Platzer M."/>
        </authorList>
    </citation>
    <scope>NUCLEOTIDE SEQUENCE</scope>
    <source>
        <tissue evidence="6">Brain</tissue>
    </source>
</reference>
<dbReference type="AlphaFoldDB" id="A0A1A8GDV7"/>
<dbReference type="Gene3D" id="3.40.50.150">
    <property type="entry name" value="Vaccinia Virus protein VP39"/>
    <property type="match status" value="1"/>
</dbReference>
<dbReference type="EMBL" id="HAEC01001290">
    <property type="protein sequence ID" value="SBQ69367.1"/>
    <property type="molecule type" value="Transcribed_RNA"/>
</dbReference>
<feature type="transmembrane region" description="Helical" evidence="5">
    <location>
        <begin position="20"/>
        <end position="42"/>
    </location>
</feature>
<dbReference type="PANTHER" id="PTHR13610:SF5">
    <property type="entry name" value="ADENINE NUCLEOTIDE TRANSLOCASE LYSINE N-METHYLTRANSFERASE"/>
    <property type="match status" value="1"/>
</dbReference>
<dbReference type="GO" id="GO:0016279">
    <property type="term" value="F:protein-lysine N-methyltransferase activity"/>
    <property type="evidence" value="ECO:0007669"/>
    <property type="project" value="InterPro"/>
</dbReference>
<evidence type="ECO:0000256" key="1">
    <source>
        <dbReference type="ARBA" id="ARBA00010633"/>
    </source>
</evidence>
<proteinExistence type="inferred from homology"/>
<organism evidence="6">
    <name type="scientific">Nothobranchius korthausae</name>
    <dbReference type="NCBI Taxonomy" id="1143690"/>
    <lineage>
        <taxon>Eukaryota</taxon>
        <taxon>Metazoa</taxon>
        <taxon>Chordata</taxon>
        <taxon>Craniata</taxon>
        <taxon>Vertebrata</taxon>
        <taxon>Euteleostomi</taxon>
        <taxon>Actinopterygii</taxon>
        <taxon>Neopterygii</taxon>
        <taxon>Teleostei</taxon>
        <taxon>Neoteleostei</taxon>
        <taxon>Acanthomorphata</taxon>
        <taxon>Ovalentaria</taxon>
        <taxon>Atherinomorphae</taxon>
        <taxon>Cyprinodontiformes</taxon>
        <taxon>Nothobranchiidae</taxon>
        <taxon>Nothobranchius</taxon>
    </lineage>
</organism>
<dbReference type="GO" id="GO:1905706">
    <property type="term" value="P:regulation of mitochondrial ATP synthesis coupled proton transport"/>
    <property type="evidence" value="ECO:0007669"/>
    <property type="project" value="TreeGrafter"/>
</dbReference>
<evidence type="ECO:0000256" key="5">
    <source>
        <dbReference type="SAM" id="Phobius"/>
    </source>
</evidence>
<protein>
    <recommendedName>
        <fullName evidence="7">Family with sequence similarity 173, member A</fullName>
    </recommendedName>
</protein>
<keyword evidence="5" id="KW-0472">Membrane</keyword>
<keyword evidence="5" id="KW-1133">Transmembrane helix</keyword>
<dbReference type="SUPFAM" id="SSF53335">
    <property type="entry name" value="S-adenosyl-L-methionine-dependent methyltransferases"/>
    <property type="match status" value="1"/>
</dbReference>
<dbReference type="PANTHER" id="PTHR13610">
    <property type="entry name" value="METHYLTRANSFERASE DOMAIN-CONTAINING PROTEIN"/>
    <property type="match status" value="1"/>
</dbReference>
<keyword evidence="3" id="KW-0808">Transferase</keyword>
<dbReference type="InterPro" id="IPR026170">
    <property type="entry name" value="FAM173A/B"/>
</dbReference>
<comment type="similarity">
    <text evidence="1">Belongs to the ANT/ATPSC lysine N-methyltransferase family.</text>
</comment>
<evidence type="ECO:0000256" key="4">
    <source>
        <dbReference type="ARBA" id="ARBA00022691"/>
    </source>
</evidence>
<keyword evidence="4" id="KW-0949">S-adenosyl-L-methionine</keyword>
<evidence type="ECO:0008006" key="7">
    <source>
        <dbReference type="Google" id="ProtNLM"/>
    </source>
</evidence>
<dbReference type="GO" id="GO:0005739">
    <property type="term" value="C:mitochondrion"/>
    <property type="evidence" value="ECO:0007669"/>
    <property type="project" value="TreeGrafter"/>
</dbReference>